<dbReference type="KEGG" id="taes:123182978"/>
<feature type="compositionally biased region" description="Acidic residues" evidence="1">
    <location>
        <begin position="239"/>
        <end position="252"/>
    </location>
</feature>
<dbReference type="Gramene" id="TraesCS1D02G388300.2">
    <property type="protein sequence ID" value="TraesCS1D02G388300.2"/>
    <property type="gene ID" value="TraesCS1D02G388300"/>
</dbReference>
<proteinExistence type="predicted"/>
<sequence length="467" mass="52232">MFLLVARPSAALLPAGWLVFYLWMVVHVTPVPKKYGTLCPCLSLMRSLPLMDCSCSSDKEPDSLLRDNVKQAVLHGLQDALGKSKNDDISGLKLSVIREGVAAALKESLSQYNICFYCDDTDPHIRIMIQEAVEEGLKAYGYQIPKKDSKSGESPSLMSGHAHSTGAEFSAHGAASCDPGFGLPGSSQPNDPSDEEFDPRLLALMRYVGHCVTKSVGIGFEDALKRKLQPDSGEPTLNQDEEADDEPDEDWTFSDARFARQNRRFRKSEEKKEQKRREQDAKYTKLMKEKAARAEEARKEDRLEFIKEGVLGLQKSLGKVGESVDAGFNKSQQAIDTAYQLELVNSQTLLLSLGVLEDMSKDLGYLMFKAAQETKRLESEKLWVYVGLEKLSQKLPFNLAVHVKSIVRNVNESKALYPIAGCAIVLSRAHFTPLEWVEIAKISNDDWVEKWTKKLQEVHERSKNKTG</sequence>
<dbReference type="EnsemblPlants" id="TraesCS1D02G388300.2">
    <property type="protein sequence ID" value="TraesCS1D02G388300.2"/>
    <property type="gene ID" value="TraesCS1D02G388300"/>
</dbReference>
<dbReference type="RefSeq" id="XP_044451630.1">
    <property type="nucleotide sequence ID" value="XM_044595695.1"/>
</dbReference>
<dbReference type="Gramene" id="TraesMAC1D03G00555900.1">
    <property type="protein sequence ID" value="TraesMAC1D03G00555900.1"/>
    <property type="gene ID" value="TraesMAC1D03G00555900"/>
</dbReference>
<evidence type="ECO:0000256" key="1">
    <source>
        <dbReference type="SAM" id="MobiDB-lite"/>
    </source>
</evidence>
<dbReference type="AlphaFoldDB" id="A0A3B6A0D6"/>
<dbReference type="GeneID" id="123182978"/>
<keyword evidence="3" id="KW-1185">Reference proteome</keyword>
<feature type="compositionally biased region" description="Basic and acidic residues" evidence="1">
    <location>
        <begin position="267"/>
        <end position="282"/>
    </location>
</feature>
<dbReference type="Gramene" id="TraesMAC1D03G00555900.5">
    <property type="protein sequence ID" value="TraesMAC1D03G00555900.5"/>
    <property type="gene ID" value="TraesMAC1D03G00555900"/>
</dbReference>
<name>A0A3B6A0D6_WHEAT</name>
<evidence type="ECO:0000313" key="3">
    <source>
        <dbReference type="Proteomes" id="UP000019116"/>
    </source>
</evidence>
<dbReference type="SMR" id="A0A3B6A0D6"/>
<accession>A0A3B6A0D6</accession>
<dbReference type="Proteomes" id="UP000019116">
    <property type="component" value="Chromosome 1D"/>
</dbReference>
<organism evidence="2">
    <name type="scientific">Triticum aestivum</name>
    <name type="common">Wheat</name>
    <dbReference type="NCBI Taxonomy" id="4565"/>
    <lineage>
        <taxon>Eukaryota</taxon>
        <taxon>Viridiplantae</taxon>
        <taxon>Streptophyta</taxon>
        <taxon>Embryophyta</taxon>
        <taxon>Tracheophyta</taxon>
        <taxon>Spermatophyta</taxon>
        <taxon>Magnoliopsida</taxon>
        <taxon>Liliopsida</taxon>
        <taxon>Poales</taxon>
        <taxon>Poaceae</taxon>
        <taxon>BOP clade</taxon>
        <taxon>Pooideae</taxon>
        <taxon>Triticodae</taxon>
        <taxon>Triticeae</taxon>
        <taxon>Triticinae</taxon>
        <taxon>Triticum</taxon>
    </lineage>
</organism>
<dbReference type="Gramene" id="TraesJAG1D03G00555850.4">
    <property type="protein sequence ID" value="TraesJAG1D03G00555850.4"/>
    <property type="gene ID" value="TraesJAG1D03G00555850"/>
</dbReference>
<dbReference type="Gramene" id="TraesRN1D0100952000.1">
    <property type="protein sequence ID" value="TraesRN1D0100952000.1"/>
    <property type="gene ID" value="TraesRN1D0100952000"/>
</dbReference>
<protein>
    <submittedName>
        <fullName evidence="2">Uncharacterized protein</fullName>
    </submittedName>
</protein>
<feature type="region of interest" description="Disordered" evidence="1">
    <location>
        <begin position="147"/>
        <end position="196"/>
    </location>
</feature>
<feature type="region of interest" description="Disordered" evidence="1">
    <location>
        <begin position="227"/>
        <end position="282"/>
    </location>
</feature>
<evidence type="ECO:0000313" key="2">
    <source>
        <dbReference type="EnsemblPlants" id="TraesCS1D02G388300.2"/>
    </source>
</evidence>
<reference evidence="2" key="1">
    <citation type="submission" date="2018-08" db="EMBL/GenBank/DDBJ databases">
        <authorList>
            <person name="Rossello M."/>
        </authorList>
    </citation>
    <scope>NUCLEOTIDE SEQUENCE [LARGE SCALE GENOMIC DNA]</scope>
    <source>
        <strain evidence="2">cv. Chinese Spring</strain>
    </source>
</reference>
<gene>
    <name evidence="2" type="primary">LOC123182978</name>
</gene>
<reference evidence="2" key="2">
    <citation type="submission" date="2018-10" db="UniProtKB">
        <authorList>
            <consortium name="EnsemblPlants"/>
        </authorList>
    </citation>
    <scope>IDENTIFICATION</scope>
</reference>
<dbReference type="Gramene" id="TraesCS1D03G0900200.1">
    <property type="protein sequence ID" value="TraesCS1D03G0900200.1.CDS"/>
    <property type="gene ID" value="TraesCS1D03G0900200"/>
</dbReference>